<name>A0A1Q8TB31_9GAMM</name>
<evidence type="ECO:0000313" key="1">
    <source>
        <dbReference type="EMBL" id="OLO10877.1"/>
    </source>
</evidence>
<proteinExistence type="predicted"/>
<comment type="caution">
    <text evidence="1">The sequence shown here is derived from an EMBL/GenBank/DDBJ whole genome shotgun (WGS) entry which is preliminary data.</text>
</comment>
<protein>
    <submittedName>
        <fullName evidence="1">Uncharacterized protein</fullName>
    </submittedName>
</protein>
<accession>A0A1Q8TB31</accession>
<evidence type="ECO:0000313" key="2">
    <source>
        <dbReference type="Proteomes" id="UP000186806"/>
    </source>
</evidence>
<dbReference type="Proteomes" id="UP000186806">
    <property type="component" value="Unassembled WGS sequence"/>
</dbReference>
<dbReference type="STRING" id="223900.GCA_000821045_01192"/>
<dbReference type="EMBL" id="MSDQ01000030">
    <property type="protein sequence ID" value="OLO10877.1"/>
    <property type="molecule type" value="Genomic_DNA"/>
</dbReference>
<dbReference type="RefSeq" id="WP_075369669.1">
    <property type="nucleotide sequence ID" value="NZ_MSDQ01000030.1"/>
</dbReference>
<dbReference type="AlphaFoldDB" id="A0A1Q8TB31"/>
<gene>
    <name evidence="1" type="ORF">BTW10_12345</name>
</gene>
<sequence>MDSTSLFADYARWQRFQRQDQLHREHNAAVRKLAESGAMASRVAEGYRSMAEKGAAESACYRTLFLRQRSHEASLACEGWLFVRRVLSEGGITRVRGTLLESFTLEDGSLTPGDKPALKVTLDIYDEILVKRTMKMGCRIDRQDDDRDIHFITFLDSVRGDLRQHM</sequence>
<organism evidence="1 2">
    <name type="scientific">Chromohalobacter japonicus</name>
    <dbReference type="NCBI Taxonomy" id="223900"/>
    <lineage>
        <taxon>Bacteria</taxon>
        <taxon>Pseudomonadati</taxon>
        <taxon>Pseudomonadota</taxon>
        <taxon>Gammaproteobacteria</taxon>
        <taxon>Oceanospirillales</taxon>
        <taxon>Halomonadaceae</taxon>
        <taxon>Chromohalobacter</taxon>
    </lineage>
</organism>
<keyword evidence="2" id="KW-1185">Reference proteome</keyword>
<reference evidence="1 2" key="1">
    <citation type="submission" date="2016-12" db="EMBL/GenBank/DDBJ databases">
        <title>Draft genome sequences of strains Salinicola socius SMB35, Salinicola sp. MH3R3-1 and Chromohalobacter sp. SMB17 from the Verkhnekamsk potash mining region of Russia.</title>
        <authorList>
            <person name="Mavrodi D.V."/>
            <person name="Olsson B.E."/>
            <person name="Korsakova E.S."/>
            <person name="Pyankova A."/>
            <person name="Mavrodi O.V."/>
            <person name="Plotnikova E.G."/>
        </authorList>
    </citation>
    <scope>NUCLEOTIDE SEQUENCE [LARGE SCALE GENOMIC DNA]</scope>
    <source>
        <strain evidence="1 2">SMB17</strain>
    </source>
</reference>